<organism evidence="3 4">
    <name type="scientific">Lentibacillus halophilus</name>
    <dbReference type="NCBI Taxonomy" id="295065"/>
    <lineage>
        <taxon>Bacteria</taxon>
        <taxon>Bacillati</taxon>
        <taxon>Bacillota</taxon>
        <taxon>Bacilli</taxon>
        <taxon>Bacillales</taxon>
        <taxon>Bacillaceae</taxon>
        <taxon>Lentibacillus</taxon>
    </lineage>
</organism>
<feature type="transmembrane region" description="Helical" evidence="1">
    <location>
        <begin position="50"/>
        <end position="74"/>
    </location>
</feature>
<dbReference type="Proteomes" id="UP001501459">
    <property type="component" value="Unassembled WGS sequence"/>
</dbReference>
<keyword evidence="4" id="KW-1185">Reference proteome</keyword>
<feature type="transmembrane region" description="Helical" evidence="1">
    <location>
        <begin position="324"/>
        <end position="347"/>
    </location>
</feature>
<protein>
    <submittedName>
        <fullName evidence="3">YjiH family protein</fullName>
    </submittedName>
</protein>
<feature type="transmembrane region" description="Helical" evidence="1">
    <location>
        <begin position="211"/>
        <end position="233"/>
    </location>
</feature>
<feature type="transmembrane region" description="Helical" evidence="1">
    <location>
        <begin position="129"/>
        <end position="160"/>
    </location>
</feature>
<dbReference type="RefSeq" id="WP_343754157.1">
    <property type="nucleotide sequence ID" value="NZ_BAAADM010000055.1"/>
</dbReference>
<keyword evidence="1" id="KW-0812">Transmembrane</keyword>
<dbReference type="InterPro" id="IPR011642">
    <property type="entry name" value="Gate_dom"/>
</dbReference>
<accession>A0ABN0ZI37</accession>
<evidence type="ECO:0000256" key="1">
    <source>
        <dbReference type="SAM" id="Phobius"/>
    </source>
</evidence>
<reference evidence="3 4" key="1">
    <citation type="journal article" date="2019" name="Int. J. Syst. Evol. Microbiol.">
        <title>The Global Catalogue of Microorganisms (GCM) 10K type strain sequencing project: providing services to taxonomists for standard genome sequencing and annotation.</title>
        <authorList>
            <consortium name="The Broad Institute Genomics Platform"/>
            <consortium name="The Broad Institute Genome Sequencing Center for Infectious Disease"/>
            <person name="Wu L."/>
            <person name="Ma J."/>
        </authorList>
    </citation>
    <scope>NUCLEOTIDE SEQUENCE [LARGE SCALE GENOMIC DNA]</scope>
    <source>
        <strain evidence="3 4">JCM 12149</strain>
    </source>
</reference>
<proteinExistence type="predicted"/>
<name>A0ABN0ZI37_9BACI</name>
<dbReference type="EMBL" id="BAAADM010000055">
    <property type="protein sequence ID" value="GAA0447727.1"/>
    <property type="molecule type" value="Genomic_DNA"/>
</dbReference>
<feature type="transmembrane region" description="Helical" evidence="1">
    <location>
        <begin position="86"/>
        <end position="109"/>
    </location>
</feature>
<dbReference type="Pfam" id="PF07670">
    <property type="entry name" value="Gate"/>
    <property type="match status" value="1"/>
</dbReference>
<evidence type="ECO:0000259" key="2">
    <source>
        <dbReference type="Pfam" id="PF07670"/>
    </source>
</evidence>
<feature type="transmembrane region" description="Helical" evidence="1">
    <location>
        <begin position="239"/>
        <end position="257"/>
    </location>
</feature>
<comment type="caution">
    <text evidence="3">The sequence shown here is derived from an EMBL/GenBank/DDBJ whole genome shotgun (WGS) entry which is preliminary data.</text>
</comment>
<keyword evidence="1" id="KW-0472">Membrane</keyword>
<evidence type="ECO:0000313" key="3">
    <source>
        <dbReference type="EMBL" id="GAA0447727.1"/>
    </source>
</evidence>
<evidence type="ECO:0000313" key="4">
    <source>
        <dbReference type="Proteomes" id="UP001501459"/>
    </source>
</evidence>
<feature type="transmembrane region" description="Helical" evidence="1">
    <location>
        <begin position="367"/>
        <end position="388"/>
    </location>
</feature>
<keyword evidence="1" id="KW-1133">Transmembrane helix</keyword>
<feature type="transmembrane region" description="Helical" evidence="1">
    <location>
        <begin position="428"/>
        <end position="449"/>
    </location>
</feature>
<feature type="domain" description="Nucleoside transporter/FeoB GTPase Gate" evidence="2">
    <location>
        <begin position="135"/>
        <end position="233"/>
    </location>
</feature>
<gene>
    <name evidence="3" type="ORF">GCM10008983_27240</name>
</gene>
<feature type="transmembrane region" description="Helical" evidence="1">
    <location>
        <begin position="395"/>
        <end position="416"/>
    </location>
</feature>
<sequence>MSDDHSYTIGNYLKFIIPSLLGAFLLMVPIPVNGEVTLIVAVWDNFIQTYLGTAMPAIAVALISLSFVMALITVTTRPQFILQNHFLRKLFYVGPIALLTKGLATFFGLLTLFQIGPEWIWSDATGGNILFGLLTTLVAIFFFAGYILPLLLDFGLLELIGTIMKKIMRPIFTLPGRSTVDSLVSWLGDGTIGVMLTNNQYEEGYYTKREAAVIGTTFSLVSIDFTIVVLLELDLGHLFLPYYGTIIIAGLVAALIMPRIPPLSRKVDAFYEEAEAREQETYPENMSLVKWGMHQAADRAKRMTSVVPVIRGGTQNVLTMWLEVVPVVMAIGTIATIIAEYTPIFAWLGAPFIPLLNVLQVPEATEAAQTVVVGFADMFLPAILGSGIESEMTRFIIACLSVTQLIYMSEVGALLIGSKLPLNMKDLIIIFLLRTLITLPIIALIAHMIF</sequence>